<feature type="domain" description="Pilus formation protein N-terminal" evidence="5">
    <location>
        <begin position="36"/>
        <end position="103"/>
    </location>
</feature>
<dbReference type="GO" id="GO:0009306">
    <property type="term" value="P:protein secretion"/>
    <property type="evidence" value="ECO:0007669"/>
    <property type="project" value="InterPro"/>
</dbReference>
<dbReference type="InterPro" id="IPR004846">
    <property type="entry name" value="T2SS/T3SS_dom"/>
</dbReference>
<accession>A0A328AB70</accession>
<dbReference type="GO" id="GO:0015627">
    <property type="term" value="C:type II protein secretion system complex"/>
    <property type="evidence" value="ECO:0007669"/>
    <property type="project" value="TreeGrafter"/>
</dbReference>
<dbReference type="AlphaFoldDB" id="A0A328AB70"/>
<dbReference type="PANTHER" id="PTHR30332">
    <property type="entry name" value="PROBABLE GENERAL SECRETION PATHWAY PROTEIN D"/>
    <property type="match status" value="1"/>
</dbReference>
<comment type="caution">
    <text evidence="6">The sequence shown here is derived from an EMBL/GenBank/DDBJ whole genome shotgun (WGS) entry which is preliminary data.</text>
</comment>
<protein>
    <submittedName>
        <fullName evidence="6">Type II and III secretion system protein family protein</fullName>
    </submittedName>
</protein>
<feature type="region of interest" description="Disordered" evidence="2">
    <location>
        <begin position="419"/>
        <end position="453"/>
    </location>
</feature>
<evidence type="ECO:0000256" key="1">
    <source>
        <dbReference type="RuleBase" id="RU004003"/>
    </source>
</evidence>
<dbReference type="RefSeq" id="WP_111530387.1">
    <property type="nucleotide sequence ID" value="NZ_JBHRSG010000003.1"/>
</dbReference>
<evidence type="ECO:0000256" key="2">
    <source>
        <dbReference type="SAM" id="MobiDB-lite"/>
    </source>
</evidence>
<evidence type="ECO:0000313" key="7">
    <source>
        <dbReference type="Proteomes" id="UP000249254"/>
    </source>
</evidence>
<dbReference type="Proteomes" id="UP000249254">
    <property type="component" value="Unassembled WGS sequence"/>
</dbReference>
<dbReference type="PANTHER" id="PTHR30332:SF17">
    <property type="entry name" value="TYPE IV PILIATION SYSTEM PROTEIN DR_0774-RELATED"/>
    <property type="match status" value="1"/>
</dbReference>
<gene>
    <name evidence="6" type="ORF">DJ017_18585</name>
</gene>
<dbReference type="PRINTS" id="PR00811">
    <property type="entry name" value="BCTERIALGSPD"/>
</dbReference>
<reference evidence="7" key="1">
    <citation type="submission" date="2018-05" db="EMBL/GenBank/DDBJ databases">
        <authorList>
            <person name="Li X."/>
        </authorList>
    </citation>
    <scope>NUCLEOTIDE SEQUENCE [LARGE SCALE GENOMIC DNA]</scope>
    <source>
        <strain evidence="7">LX32</strain>
    </source>
</reference>
<feature type="domain" description="Type II/III secretion system secretin-like" evidence="4">
    <location>
        <begin position="255"/>
        <end position="416"/>
    </location>
</feature>
<dbReference type="Pfam" id="PF13629">
    <property type="entry name" value="T2SS-T3SS_pil_N"/>
    <property type="match status" value="1"/>
</dbReference>
<organism evidence="6 7">
    <name type="scientific">Phenylobacterium soli</name>
    <dbReference type="NCBI Taxonomy" id="2170551"/>
    <lineage>
        <taxon>Bacteria</taxon>
        <taxon>Pseudomonadati</taxon>
        <taxon>Pseudomonadota</taxon>
        <taxon>Alphaproteobacteria</taxon>
        <taxon>Caulobacterales</taxon>
        <taxon>Caulobacteraceae</taxon>
        <taxon>Phenylobacterium</taxon>
    </lineage>
</organism>
<name>A0A328AB70_9CAUL</name>
<sequence>MKAHLAALAVLAAGLGLQAPARAHAAAEVVADAGADMKLELGKGRLIKLSRPAATVFLSDPKVADLQVKSPTLVYLVGKAPGATSFFALDGKEQTIANLTLDVGVDETRLREMIAKEAPNSEVSVASANGALVLSGKAASAAEGEDILRIAALFVGDRDKPGQIVNRMTVETPNQVYLSVRIAEVSRDATRELGFNWESMANIGQAGGFLGWATGQDLVDTAKRTFTRPTNGAGTIVGGIYNPAKGQDINVLIDALQRKNLVSILAEPNLTAVSGEPANFLAGGEYPIPVPQGNGQTTITYKTYGVSLSFVATILDANHISLKVKPEVSQLSTAGSITLGGITVPALTTRRAETTVDLGSGQSFAIAGLMQNTATQDLQKLPGVGDIPVLGQLFRSRSFQKNESELVIIVTPYLVKPTSRHLAGPADHPAAAPVQAAAEPAKTATPAAPEKKG</sequence>
<evidence type="ECO:0000256" key="3">
    <source>
        <dbReference type="SAM" id="SignalP"/>
    </source>
</evidence>
<evidence type="ECO:0000259" key="4">
    <source>
        <dbReference type="Pfam" id="PF00263"/>
    </source>
</evidence>
<feature type="chain" id="PRO_5016355842" evidence="3">
    <location>
        <begin position="26"/>
        <end position="453"/>
    </location>
</feature>
<comment type="similarity">
    <text evidence="1">Belongs to the bacterial secretin family.</text>
</comment>
<dbReference type="EMBL" id="QFYQ01000002">
    <property type="protein sequence ID" value="RAK51825.1"/>
    <property type="molecule type" value="Genomic_DNA"/>
</dbReference>
<evidence type="ECO:0000313" key="6">
    <source>
        <dbReference type="EMBL" id="RAK51825.1"/>
    </source>
</evidence>
<dbReference type="InterPro" id="IPR001775">
    <property type="entry name" value="GspD/PilQ"/>
</dbReference>
<feature type="compositionally biased region" description="Low complexity" evidence="2">
    <location>
        <begin position="425"/>
        <end position="453"/>
    </location>
</feature>
<dbReference type="PRINTS" id="PR01032">
    <property type="entry name" value="PHAGEIV"/>
</dbReference>
<dbReference type="InterPro" id="IPR050810">
    <property type="entry name" value="Bact_Secretion_Sys_Channel"/>
</dbReference>
<feature type="signal peptide" evidence="3">
    <location>
        <begin position="1"/>
        <end position="25"/>
    </location>
</feature>
<dbReference type="OrthoDB" id="9775455at2"/>
<evidence type="ECO:0000259" key="5">
    <source>
        <dbReference type="Pfam" id="PF13629"/>
    </source>
</evidence>
<keyword evidence="3" id="KW-0732">Signal</keyword>
<proteinExistence type="inferred from homology"/>
<dbReference type="InterPro" id="IPR032789">
    <property type="entry name" value="T2SS-T3SS_pil_N"/>
</dbReference>
<keyword evidence="7" id="KW-1185">Reference proteome</keyword>
<dbReference type="Pfam" id="PF00263">
    <property type="entry name" value="Secretin"/>
    <property type="match status" value="1"/>
</dbReference>